<accession>A0A0L0SL69</accession>
<keyword evidence="2" id="KW-1185">Reference proteome</keyword>
<dbReference type="EMBL" id="GG745342">
    <property type="protein sequence ID" value="KNE63262.1"/>
    <property type="molecule type" value="Genomic_DNA"/>
</dbReference>
<dbReference type="Proteomes" id="UP000054350">
    <property type="component" value="Unassembled WGS sequence"/>
</dbReference>
<organism evidence="1 2">
    <name type="scientific">Allomyces macrogynus (strain ATCC 38327)</name>
    <name type="common">Allomyces javanicus var. macrogynus</name>
    <dbReference type="NCBI Taxonomy" id="578462"/>
    <lineage>
        <taxon>Eukaryota</taxon>
        <taxon>Fungi</taxon>
        <taxon>Fungi incertae sedis</taxon>
        <taxon>Blastocladiomycota</taxon>
        <taxon>Blastocladiomycetes</taxon>
        <taxon>Blastocladiales</taxon>
        <taxon>Blastocladiaceae</taxon>
        <taxon>Allomyces</taxon>
    </lineage>
</organism>
<proteinExistence type="predicted"/>
<sequence>MRRGSARNKWWRGGGRWRCVDVGRGGAVGGAGARRGSAGCHVRWRHVWGGGRGAVRGGRAGRADAGVKSGRYRCTSVENRDDGDVRWMIFRHWSGRHAERRAAARQARYARTDLGHA</sequence>
<dbReference type="VEuPathDB" id="FungiDB:AMAG_08407"/>
<reference evidence="2" key="2">
    <citation type="submission" date="2009-11" db="EMBL/GenBank/DDBJ databases">
        <title>The Genome Sequence of Allomyces macrogynus strain ATCC 38327.</title>
        <authorList>
            <consortium name="The Broad Institute Genome Sequencing Platform"/>
            <person name="Russ C."/>
            <person name="Cuomo C."/>
            <person name="Shea T."/>
            <person name="Young S.K."/>
            <person name="Zeng Q."/>
            <person name="Koehrsen M."/>
            <person name="Haas B."/>
            <person name="Borodovsky M."/>
            <person name="Guigo R."/>
            <person name="Alvarado L."/>
            <person name="Berlin A."/>
            <person name="Borenstein D."/>
            <person name="Chen Z."/>
            <person name="Engels R."/>
            <person name="Freedman E."/>
            <person name="Gellesch M."/>
            <person name="Goldberg J."/>
            <person name="Griggs A."/>
            <person name="Gujja S."/>
            <person name="Heiman D."/>
            <person name="Hepburn T."/>
            <person name="Howarth C."/>
            <person name="Jen D."/>
            <person name="Larson L."/>
            <person name="Lewis B."/>
            <person name="Mehta T."/>
            <person name="Park D."/>
            <person name="Pearson M."/>
            <person name="Roberts A."/>
            <person name="Saif S."/>
            <person name="Shenoy N."/>
            <person name="Sisk P."/>
            <person name="Stolte C."/>
            <person name="Sykes S."/>
            <person name="Walk T."/>
            <person name="White J."/>
            <person name="Yandava C."/>
            <person name="Burger G."/>
            <person name="Gray M.W."/>
            <person name="Holland P.W.H."/>
            <person name="King N."/>
            <person name="Lang F.B.F."/>
            <person name="Roger A.J."/>
            <person name="Ruiz-Trillo I."/>
            <person name="Lander E."/>
            <person name="Nusbaum C."/>
        </authorList>
    </citation>
    <scope>NUCLEOTIDE SEQUENCE [LARGE SCALE GENOMIC DNA]</scope>
    <source>
        <strain evidence="2">ATCC 38327</strain>
    </source>
</reference>
<evidence type="ECO:0000313" key="1">
    <source>
        <dbReference type="EMBL" id="KNE63262.1"/>
    </source>
</evidence>
<protein>
    <submittedName>
        <fullName evidence="1">Uncharacterized protein</fullName>
    </submittedName>
</protein>
<name>A0A0L0SL69_ALLM3</name>
<gene>
    <name evidence="1" type="ORF">AMAG_08407</name>
</gene>
<dbReference type="AlphaFoldDB" id="A0A0L0SL69"/>
<evidence type="ECO:0000313" key="2">
    <source>
        <dbReference type="Proteomes" id="UP000054350"/>
    </source>
</evidence>
<reference evidence="1 2" key="1">
    <citation type="submission" date="2009-11" db="EMBL/GenBank/DDBJ databases">
        <title>Annotation of Allomyces macrogynus ATCC 38327.</title>
        <authorList>
            <consortium name="The Broad Institute Genome Sequencing Platform"/>
            <person name="Russ C."/>
            <person name="Cuomo C."/>
            <person name="Burger G."/>
            <person name="Gray M.W."/>
            <person name="Holland P.W.H."/>
            <person name="King N."/>
            <person name="Lang F.B.F."/>
            <person name="Roger A.J."/>
            <person name="Ruiz-Trillo I."/>
            <person name="Young S.K."/>
            <person name="Zeng Q."/>
            <person name="Gargeya S."/>
            <person name="Fitzgerald M."/>
            <person name="Haas B."/>
            <person name="Abouelleil A."/>
            <person name="Alvarado L."/>
            <person name="Arachchi H.M."/>
            <person name="Berlin A."/>
            <person name="Chapman S.B."/>
            <person name="Gearin G."/>
            <person name="Goldberg J."/>
            <person name="Griggs A."/>
            <person name="Gujja S."/>
            <person name="Hansen M."/>
            <person name="Heiman D."/>
            <person name="Howarth C."/>
            <person name="Larimer J."/>
            <person name="Lui A."/>
            <person name="MacDonald P.J.P."/>
            <person name="McCowen C."/>
            <person name="Montmayeur A."/>
            <person name="Murphy C."/>
            <person name="Neiman D."/>
            <person name="Pearson M."/>
            <person name="Priest M."/>
            <person name="Roberts A."/>
            <person name="Saif S."/>
            <person name="Shea T."/>
            <person name="Sisk P."/>
            <person name="Stolte C."/>
            <person name="Sykes S."/>
            <person name="Wortman J."/>
            <person name="Nusbaum C."/>
            <person name="Birren B."/>
        </authorList>
    </citation>
    <scope>NUCLEOTIDE SEQUENCE [LARGE SCALE GENOMIC DNA]</scope>
    <source>
        <strain evidence="1 2">ATCC 38327</strain>
    </source>
</reference>